<feature type="signal peptide" evidence="1">
    <location>
        <begin position="1"/>
        <end position="26"/>
    </location>
</feature>
<evidence type="ECO:0000256" key="1">
    <source>
        <dbReference type="SAM" id="SignalP"/>
    </source>
</evidence>
<organism evidence="2 3">
    <name type="scientific">Duncaniella dubosii</name>
    <dbReference type="NCBI Taxonomy" id="2518971"/>
    <lineage>
        <taxon>Bacteria</taxon>
        <taxon>Pseudomonadati</taxon>
        <taxon>Bacteroidota</taxon>
        <taxon>Bacteroidia</taxon>
        <taxon>Bacteroidales</taxon>
        <taxon>Muribaculaceae</taxon>
        <taxon>Duncaniella</taxon>
    </lineage>
</organism>
<accession>A0A4P7W1C3</accession>
<dbReference type="RefSeq" id="WP_136414287.1">
    <property type="nucleotide sequence ID" value="NZ_CP039396.1"/>
</dbReference>
<protein>
    <submittedName>
        <fullName evidence="2">Uncharacterized protein</fullName>
    </submittedName>
</protein>
<sequence length="165" mass="17727">MNSNRLCYFLAASLLMLLAVAAPVRAAAPQTTEPENPDGIWNVVVVVPDIEAAVRQAGGDWINAADLAKSDRSDSSYSGLKLPYAGALLVIKPEALDNIVKDAGKFLIDWQPVGYDEFKALDFNEILTVARCGDLVRVTKRPAGINRNIAADGLSDLEAVRSCAR</sequence>
<dbReference type="EMBL" id="CP039396">
    <property type="protein sequence ID" value="QCD41552.1"/>
    <property type="molecule type" value="Genomic_DNA"/>
</dbReference>
<feature type="chain" id="PRO_5020905752" evidence="1">
    <location>
        <begin position="27"/>
        <end position="165"/>
    </location>
</feature>
<dbReference type="AlphaFoldDB" id="A0A4P7W1C3"/>
<name>A0A4P7W1C3_9BACT</name>
<dbReference type="Proteomes" id="UP000297149">
    <property type="component" value="Chromosome"/>
</dbReference>
<proteinExistence type="predicted"/>
<reference evidence="3" key="1">
    <citation type="submission" date="2019-02" db="EMBL/GenBank/DDBJ databases">
        <title>Isolation and identification of novel species under the genus Muribaculum.</title>
        <authorList>
            <person name="Miyake S."/>
            <person name="Ding Y."/>
            <person name="Low A."/>
            <person name="Soh M."/>
            <person name="Seedorf H."/>
        </authorList>
    </citation>
    <scope>NUCLEOTIDE SEQUENCE [LARGE SCALE GENOMIC DNA]</scope>
    <source>
        <strain evidence="3">H5</strain>
    </source>
</reference>
<evidence type="ECO:0000313" key="2">
    <source>
        <dbReference type="EMBL" id="QCD41552.1"/>
    </source>
</evidence>
<keyword evidence="3" id="KW-1185">Reference proteome</keyword>
<gene>
    <name evidence="2" type="ORF">E7747_04105</name>
</gene>
<dbReference type="KEGG" id="ddb:E7747_04105"/>
<evidence type="ECO:0000313" key="3">
    <source>
        <dbReference type="Proteomes" id="UP000297149"/>
    </source>
</evidence>
<keyword evidence="1" id="KW-0732">Signal</keyword>